<dbReference type="RefSeq" id="WP_135349738.1">
    <property type="nucleotide sequence ID" value="NZ_SRJD01000025.1"/>
</dbReference>
<dbReference type="Pfam" id="PF06686">
    <property type="entry name" value="SpoIIIAC"/>
    <property type="match status" value="2"/>
</dbReference>
<feature type="transmembrane region" description="Helical" evidence="1">
    <location>
        <begin position="63"/>
        <end position="81"/>
    </location>
</feature>
<keyword evidence="1" id="KW-0472">Membrane</keyword>
<keyword evidence="3" id="KW-1185">Reference proteome</keyword>
<dbReference type="NCBIfam" id="TIGR02849">
    <property type="entry name" value="spore_III_AD"/>
    <property type="match status" value="1"/>
</dbReference>
<keyword evidence="1" id="KW-1133">Transmembrane helix</keyword>
<protein>
    <submittedName>
        <fullName evidence="2">Stage III sporulation protein AD</fullName>
    </submittedName>
</protein>
<accession>A0A4Z0GL65</accession>
<feature type="transmembrane region" description="Helical" evidence="1">
    <location>
        <begin position="106"/>
        <end position="127"/>
    </location>
</feature>
<organism evidence="2 3">
    <name type="scientific">Sporolactobacillus shoreae</name>
    <dbReference type="NCBI Taxonomy" id="1465501"/>
    <lineage>
        <taxon>Bacteria</taxon>
        <taxon>Bacillati</taxon>
        <taxon>Bacillota</taxon>
        <taxon>Bacilli</taxon>
        <taxon>Bacillales</taxon>
        <taxon>Sporolactobacillaceae</taxon>
        <taxon>Sporolactobacillus</taxon>
    </lineage>
</organism>
<dbReference type="EMBL" id="SRJD01000025">
    <property type="protein sequence ID" value="TGA96394.1"/>
    <property type="molecule type" value="Genomic_DNA"/>
</dbReference>
<evidence type="ECO:0000313" key="3">
    <source>
        <dbReference type="Proteomes" id="UP000298347"/>
    </source>
</evidence>
<name>A0A4Z0GL65_9BACL</name>
<sequence length="133" mass="14034">MDILQIVGLGLAATFLALILKEKNPVFALLLTSIVGTTIFIMLVDQITLVMDMLKKMAETAHLNSMYVATVLKIIGIAYISEFGAQIAKDAGQTALAGKIELAGKIVILVLAIPILTAIVDTVMNLVPRVGGG</sequence>
<comment type="caution">
    <text evidence="2">The sequence shown here is derived from an EMBL/GenBank/DDBJ whole genome shotgun (WGS) entry which is preliminary data.</text>
</comment>
<dbReference type="InterPro" id="IPR025664">
    <property type="entry name" value="Spore_III_AC/AD"/>
</dbReference>
<dbReference type="Proteomes" id="UP000298347">
    <property type="component" value="Unassembled WGS sequence"/>
</dbReference>
<keyword evidence="1" id="KW-0812">Transmembrane</keyword>
<dbReference type="AlphaFoldDB" id="A0A4Z0GL65"/>
<reference evidence="2 3" key="1">
    <citation type="journal article" date="2015" name="Int. J. Syst. Evol. Microbiol.">
        <title>Sporolactobacillus shoreae sp. nov. and Sporolactobacillus spathodeae sp. nov., two spore-forming lactic acid bacteria isolated from tree barks in Thailand.</title>
        <authorList>
            <person name="Thamacharoensuk T."/>
            <person name="Kitahara M."/>
            <person name="Ohkuma M."/>
            <person name="Thongchul N."/>
            <person name="Tanasupawat S."/>
        </authorList>
    </citation>
    <scope>NUCLEOTIDE SEQUENCE [LARGE SCALE GENOMIC DNA]</scope>
    <source>
        <strain evidence="2 3">BK92</strain>
    </source>
</reference>
<dbReference type="InterPro" id="IPR014211">
    <property type="entry name" value="Spore_III_AD"/>
</dbReference>
<proteinExistence type="predicted"/>
<gene>
    <name evidence="2" type="primary">spoIIIAD</name>
    <name evidence="2" type="ORF">E4665_15675</name>
</gene>
<evidence type="ECO:0000313" key="2">
    <source>
        <dbReference type="EMBL" id="TGA96394.1"/>
    </source>
</evidence>
<feature type="transmembrane region" description="Helical" evidence="1">
    <location>
        <begin position="27"/>
        <end position="51"/>
    </location>
</feature>
<dbReference type="OrthoDB" id="1682150at2"/>
<evidence type="ECO:0000256" key="1">
    <source>
        <dbReference type="SAM" id="Phobius"/>
    </source>
</evidence>